<dbReference type="InterPro" id="IPR013325">
    <property type="entry name" value="RNA_pol_sigma_r2"/>
</dbReference>
<dbReference type="PANTHER" id="PTHR43133:SF46">
    <property type="entry name" value="RNA POLYMERASE SIGMA-70 FACTOR ECF SUBFAMILY"/>
    <property type="match status" value="1"/>
</dbReference>
<dbReference type="Proteomes" id="UP000320643">
    <property type="component" value="Unassembled WGS sequence"/>
</dbReference>
<dbReference type="InterPro" id="IPR036388">
    <property type="entry name" value="WH-like_DNA-bd_sf"/>
</dbReference>
<dbReference type="GO" id="GO:0003677">
    <property type="term" value="F:DNA binding"/>
    <property type="evidence" value="ECO:0007669"/>
    <property type="project" value="InterPro"/>
</dbReference>
<organism evidence="6 7">
    <name type="scientific">Flavobacterium zepuense</name>
    <dbReference type="NCBI Taxonomy" id="2593302"/>
    <lineage>
        <taxon>Bacteria</taxon>
        <taxon>Pseudomonadati</taxon>
        <taxon>Bacteroidota</taxon>
        <taxon>Flavobacteriia</taxon>
        <taxon>Flavobacteriales</taxon>
        <taxon>Flavobacteriaceae</taxon>
        <taxon>Flavobacterium</taxon>
    </lineage>
</organism>
<evidence type="ECO:0000256" key="4">
    <source>
        <dbReference type="ARBA" id="ARBA00023163"/>
    </source>
</evidence>
<dbReference type="InterPro" id="IPR039425">
    <property type="entry name" value="RNA_pol_sigma-70-like"/>
</dbReference>
<proteinExistence type="inferred from homology"/>
<dbReference type="SUPFAM" id="SSF88659">
    <property type="entry name" value="Sigma3 and sigma4 domains of RNA polymerase sigma factors"/>
    <property type="match status" value="1"/>
</dbReference>
<evidence type="ECO:0000256" key="1">
    <source>
        <dbReference type="ARBA" id="ARBA00010641"/>
    </source>
</evidence>
<sequence>MKTNLIKGLREGDHSSFKEIYNQYHFKVYLFTNRFTQQEADTEDIVQNVFIHLWNYRNNISPDAVLDAVLFKSSKQEVSRWYKKQETFPALAGDGLREDEDEEYESDEEIALQLEQISLLLDQIPEKRKKIFTLNKFEQRSYKEIADEMSMTPTAVAKQISKTISYLKQHGSHEKALIWFSITMFFDN</sequence>
<evidence type="ECO:0000256" key="2">
    <source>
        <dbReference type="ARBA" id="ARBA00023015"/>
    </source>
</evidence>
<dbReference type="InterPro" id="IPR013324">
    <property type="entry name" value="RNA_pol_sigma_r3/r4-like"/>
</dbReference>
<feature type="domain" description="RNA polymerase sigma factor 70 region 4 type 2" evidence="5">
    <location>
        <begin position="115"/>
        <end position="162"/>
    </location>
</feature>
<evidence type="ECO:0000259" key="5">
    <source>
        <dbReference type="Pfam" id="PF08281"/>
    </source>
</evidence>
<dbReference type="RefSeq" id="WP_143371468.1">
    <property type="nucleotide sequence ID" value="NZ_VJVZ01000001.1"/>
</dbReference>
<dbReference type="GO" id="GO:0016987">
    <property type="term" value="F:sigma factor activity"/>
    <property type="evidence" value="ECO:0007669"/>
    <property type="project" value="UniProtKB-KW"/>
</dbReference>
<reference evidence="6 7" key="1">
    <citation type="submission" date="2019-07" db="EMBL/GenBank/DDBJ databases">
        <title>Flavobacterium sp. nov., isolated from glacier ice.</title>
        <authorList>
            <person name="Liu Q."/>
            <person name="Xin Y.-H."/>
        </authorList>
    </citation>
    <scope>NUCLEOTIDE SEQUENCE [LARGE SCALE GENOMIC DNA]</scope>
    <source>
        <strain evidence="6 7">ZT4R6</strain>
    </source>
</reference>
<comment type="similarity">
    <text evidence="1">Belongs to the sigma-70 factor family. ECF subfamily.</text>
</comment>
<dbReference type="NCBIfam" id="TIGR02937">
    <property type="entry name" value="sigma70-ECF"/>
    <property type="match status" value="1"/>
</dbReference>
<protein>
    <submittedName>
        <fullName evidence="6">Sigma-70 family RNA polymerase sigma factor</fullName>
    </submittedName>
</protein>
<evidence type="ECO:0000256" key="3">
    <source>
        <dbReference type="ARBA" id="ARBA00023082"/>
    </source>
</evidence>
<keyword evidence="7" id="KW-1185">Reference proteome</keyword>
<keyword evidence="2" id="KW-0805">Transcription regulation</keyword>
<dbReference type="Gene3D" id="1.10.10.10">
    <property type="entry name" value="Winged helix-like DNA-binding domain superfamily/Winged helix DNA-binding domain"/>
    <property type="match status" value="1"/>
</dbReference>
<comment type="caution">
    <text evidence="6">The sequence shown here is derived from an EMBL/GenBank/DDBJ whole genome shotgun (WGS) entry which is preliminary data.</text>
</comment>
<evidence type="ECO:0000313" key="6">
    <source>
        <dbReference type="EMBL" id="TRW27242.1"/>
    </source>
</evidence>
<dbReference type="SUPFAM" id="SSF88946">
    <property type="entry name" value="Sigma2 domain of RNA polymerase sigma factors"/>
    <property type="match status" value="1"/>
</dbReference>
<dbReference type="InterPro" id="IPR013249">
    <property type="entry name" value="RNA_pol_sigma70_r4_t2"/>
</dbReference>
<dbReference type="Gene3D" id="1.10.1740.10">
    <property type="match status" value="1"/>
</dbReference>
<dbReference type="Pfam" id="PF08281">
    <property type="entry name" value="Sigma70_r4_2"/>
    <property type="match status" value="1"/>
</dbReference>
<dbReference type="OrthoDB" id="1100095at2"/>
<name>A0A552V9U5_9FLAO</name>
<dbReference type="GO" id="GO:0006352">
    <property type="term" value="P:DNA-templated transcription initiation"/>
    <property type="evidence" value="ECO:0007669"/>
    <property type="project" value="InterPro"/>
</dbReference>
<keyword evidence="3" id="KW-0731">Sigma factor</keyword>
<dbReference type="InterPro" id="IPR014284">
    <property type="entry name" value="RNA_pol_sigma-70_dom"/>
</dbReference>
<accession>A0A552V9U5</accession>
<dbReference type="PANTHER" id="PTHR43133">
    <property type="entry name" value="RNA POLYMERASE ECF-TYPE SIGMA FACTO"/>
    <property type="match status" value="1"/>
</dbReference>
<dbReference type="AlphaFoldDB" id="A0A552V9U5"/>
<gene>
    <name evidence="6" type="ORF">FMM05_00980</name>
</gene>
<evidence type="ECO:0000313" key="7">
    <source>
        <dbReference type="Proteomes" id="UP000320643"/>
    </source>
</evidence>
<keyword evidence="4" id="KW-0804">Transcription</keyword>
<dbReference type="EMBL" id="VJVZ01000001">
    <property type="protein sequence ID" value="TRW27242.1"/>
    <property type="molecule type" value="Genomic_DNA"/>
</dbReference>